<reference evidence="3" key="1">
    <citation type="journal article" date="2007" name="Infect. Immun.">
        <title>Genome differences between Treponema pallidum subsp. pallidum strain Nichols and T. paraluiscuniculi strain Cuniculi A.</title>
        <authorList>
            <person name="Strouhal M."/>
            <person name="Smajs D."/>
            <person name="Matejkova P."/>
            <person name="Sodergren E."/>
            <person name="Amin A.G."/>
            <person name="Howell J.K."/>
            <person name="Norris S.J."/>
            <person name="Weinstock G.M."/>
        </authorList>
    </citation>
    <scope>NUCLEOTIDE SEQUENCE</scope>
    <source>
        <strain evidence="3">Cuniculi A</strain>
    </source>
</reference>
<protein>
    <submittedName>
        <fullName evidence="3">TprI</fullName>
    </submittedName>
</protein>
<feature type="domain" description="Major outer sheath protein N-terminal" evidence="1">
    <location>
        <begin position="37"/>
        <end position="112"/>
    </location>
</feature>
<evidence type="ECO:0000259" key="2">
    <source>
        <dbReference type="Pfam" id="PF02722"/>
    </source>
</evidence>
<feature type="domain" description="Major outer sheath protein C-terminal" evidence="2">
    <location>
        <begin position="246"/>
        <end position="444"/>
    </location>
</feature>
<evidence type="ECO:0000259" key="1">
    <source>
        <dbReference type="Pfam" id="PF02707"/>
    </source>
</evidence>
<accession>A8QVV6</accession>
<organism evidence="3">
    <name type="scientific">Treponema paraluiscuniculi</name>
    <dbReference type="NCBI Taxonomy" id="53435"/>
    <lineage>
        <taxon>Bacteria</taxon>
        <taxon>Pseudomonadati</taxon>
        <taxon>Spirochaetota</taxon>
        <taxon>Spirochaetia</taxon>
        <taxon>Spirochaetales</taxon>
        <taxon>Treponemataceae</taxon>
        <taxon>Treponema</taxon>
    </lineage>
</organism>
<dbReference type="InterPro" id="IPR003857">
    <property type="entry name" value="MOSP_N"/>
</dbReference>
<sequence length="444" mass="48776">MGIEHRTLGAVGSALMWGFSPLPLTVPGIVLTPRTASMALGADLKLMYARAGHPLCTVELASNVTLEDGYLIGAQKDANNQNKDKLLWNVGGRLTLEPGAGFRFSFALDAGNQHQDPAGAGGRLLATGSSREKFGKAFDALRVQQFHVKEAEHLEFLLGQMVESSILERVGLALTLQDGTLVPTLTKVATDSGDQFIQEALVKLLPQRAQAEQGLQEIVAPSQSDIVLIMLLTWLERAWLDRFNADALLTAQWTYVSAGLYGATAGTHVFGKRVLPTVRSYHFDLASFFKVEIKSGDPYAHLLTGLDAGVETRVYIPLTHVFYVNNGSQPYQGMDSTGYINLPIVSRAWCSYRIPLGAHVWVKPYAVLNENTNRVNRNANGDALLREHALQYQVGLTFSPFEKVELSAQWEQGVLSDVPYMGIAESMWSERYFGTFICGVKVVW</sequence>
<dbReference type="Pfam" id="PF02722">
    <property type="entry name" value="MOSP_C"/>
    <property type="match status" value="1"/>
</dbReference>
<dbReference type="AlphaFoldDB" id="A8QVV6"/>
<name>A8QVV6_9SPIR</name>
<evidence type="ECO:0000313" key="3">
    <source>
        <dbReference type="EMBL" id="ABO37080.1"/>
    </source>
</evidence>
<dbReference type="EMBL" id="EF137742">
    <property type="protein sequence ID" value="ABO37080.1"/>
    <property type="molecule type" value="Genomic_DNA"/>
</dbReference>
<dbReference type="InterPro" id="IPR003872">
    <property type="entry name" value="MOSP_C"/>
</dbReference>
<proteinExistence type="predicted"/>
<gene>
    <name evidence="3" type="primary">tprI</name>
</gene>
<dbReference type="Pfam" id="PF02707">
    <property type="entry name" value="MOSP_N"/>
    <property type="match status" value="1"/>
</dbReference>